<keyword evidence="1" id="KW-0285">Flavoprotein</keyword>
<proteinExistence type="inferred from homology"/>
<evidence type="ECO:0000256" key="2">
    <source>
        <dbReference type="ARBA" id="ARBA00022643"/>
    </source>
</evidence>
<dbReference type="Proteomes" id="UP000238042">
    <property type="component" value="Unassembled WGS sequence"/>
</dbReference>
<keyword evidence="2" id="KW-0288">FMN</keyword>
<feature type="domain" description="FAD-dependent oxidoreductase 2 FAD-binding" evidence="4">
    <location>
        <begin position="4"/>
        <end position="403"/>
    </location>
</feature>
<dbReference type="Pfam" id="PF00890">
    <property type="entry name" value="FAD_binding_2"/>
    <property type="match status" value="1"/>
</dbReference>
<dbReference type="GO" id="GO:0004368">
    <property type="term" value="F:glycerol-3-phosphate dehydrogenase (quinone) activity"/>
    <property type="evidence" value="ECO:0007669"/>
    <property type="project" value="UniProtKB-EC"/>
</dbReference>
<dbReference type="GO" id="GO:0009331">
    <property type="term" value="C:glycerol-3-phosphate dehydrogenase (FAD) complex"/>
    <property type="evidence" value="ECO:0007669"/>
    <property type="project" value="InterPro"/>
</dbReference>
<evidence type="ECO:0000313" key="6">
    <source>
        <dbReference type="Proteomes" id="UP000238042"/>
    </source>
</evidence>
<dbReference type="RefSeq" id="WP_105246548.1">
    <property type="nucleotide sequence ID" value="NZ_PSZM01000036.1"/>
</dbReference>
<gene>
    <name evidence="5" type="ORF">C4S77_05105</name>
</gene>
<keyword evidence="6" id="KW-1185">Reference proteome</keyword>
<keyword evidence="3 5" id="KW-0560">Oxidoreductase</keyword>
<evidence type="ECO:0000256" key="1">
    <source>
        <dbReference type="ARBA" id="ARBA00022630"/>
    </source>
</evidence>
<evidence type="ECO:0000256" key="3">
    <source>
        <dbReference type="ARBA" id="ARBA00023002"/>
    </source>
</evidence>
<accession>A0A2S8ADL8</accession>
<dbReference type="InterPro" id="IPR003953">
    <property type="entry name" value="FAD-dep_OxRdtase_2_FAD-bd"/>
</dbReference>
<name>A0A2S8ADL8_9FLAO</name>
<comment type="caution">
    <text evidence="5">The sequence shown here is derived from an EMBL/GenBank/DDBJ whole genome shotgun (WGS) entry which is preliminary data.</text>
</comment>
<organism evidence="5 6">
    <name type="scientific">Apibacter adventoris</name>
    <dbReference type="NCBI Taxonomy" id="1679466"/>
    <lineage>
        <taxon>Bacteria</taxon>
        <taxon>Pseudomonadati</taxon>
        <taxon>Bacteroidota</taxon>
        <taxon>Flavobacteriia</taxon>
        <taxon>Flavobacteriales</taxon>
        <taxon>Weeksellaceae</taxon>
        <taxon>Apibacter</taxon>
    </lineage>
</organism>
<evidence type="ECO:0000259" key="4">
    <source>
        <dbReference type="Pfam" id="PF00890"/>
    </source>
</evidence>
<dbReference type="NCBIfam" id="TIGR03378">
    <property type="entry name" value="glycerol3P_GlpB"/>
    <property type="match status" value="1"/>
</dbReference>
<dbReference type="SUPFAM" id="SSF51905">
    <property type="entry name" value="FAD/NAD(P)-binding domain"/>
    <property type="match status" value="1"/>
</dbReference>
<dbReference type="HAMAP" id="MF_00753">
    <property type="entry name" value="Glycerol3P_GlpB"/>
    <property type="match status" value="1"/>
</dbReference>
<dbReference type="AlphaFoldDB" id="A0A2S8ADL8"/>
<protein>
    <submittedName>
        <fullName evidence="5">Anaerobic glycerol-3-phosphate dehydrogenase subunit B</fullName>
        <ecNumber evidence="5">1.1.5.3</ecNumber>
    </submittedName>
</protein>
<dbReference type="EC" id="1.1.5.3" evidence="5"/>
<dbReference type="NCBIfam" id="NF003718">
    <property type="entry name" value="PRK05329.1-1"/>
    <property type="match status" value="1"/>
</dbReference>
<dbReference type="NCBIfam" id="NF003719">
    <property type="entry name" value="PRK05329.1-2"/>
    <property type="match status" value="1"/>
</dbReference>
<sequence>MKFDTVIIGGGLTGLISGIRLLQRGQKCAIISSGQSALHFFSGSFDLLNFLPDGSPVQNPEASIKDLAQQAPNHPYAKIGESKFVQLAKEAEKFLLEIGIPAHGSSSKNHYRITPMGVLKPTWLTMPNFAYNEDNEKLPWKKVSILNIEGFLDFHPEFISEALEKIHIETEIKYFNLPELDAVRKNPSEFRSTNLSIVFDKEENMDTLAKIFSENSKNSDAIIFPDCIGFKNTEILPTLIKKIGKPILLVPTFPPSLVGVRTQQYLKNYFTKLGGIYMLGDNVVHADVEGYHVSKIYTHNHGDIPFIAKNIILSSGSFFSQGLIADTKQVYEPVFNLDTDYLTDRADWYNSNLFDRQNYQQFGVKTNSNFNAIKDDQPIDNLFVAGATLSGFNPLKEGCGAGVSILSALHVAEQILTKEKTHEPITQ</sequence>
<dbReference type="InterPro" id="IPR036188">
    <property type="entry name" value="FAD/NAD-bd_sf"/>
</dbReference>
<dbReference type="OrthoDB" id="140595at2"/>
<dbReference type="EMBL" id="PSZM01000036">
    <property type="protein sequence ID" value="PQL93043.1"/>
    <property type="molecule type" value="Genomic_DNA"/>
</dbReference>
<evidence type="ECO:0000313" key="5">
    <source>
        <dbReference type="EMBL" id="PQL93043.1"/>
    </source>
</evidence>
<reference evidence="5 6" key="1">
    <citation type="submission" date="2018-02" db="EMBL/GenBank/DDBJ databases">
        <title>Genome sequences of Apibacter spp., gut symbionts of Asian honey bees.</title>
        <authorList>
            <person name="Kwong W.K."/>
            <person name="Steele M.I."/>
            <person name="Moran N.A."/>
        </authorList>
    </citation>
    <scope>NUCLEOTIDE SEQUENCE [LARGE SCALE GENOMIC DNA]</scope>
    <source>
        <strain evidence="6">wkB301</strain>
    </source>
</reference>
<dbReference type="PIRSF" id="PIRSF000141">
    <property type="entry name" value="Anaerobic_G3P_dh"/>
    <property type="match status" value="1"/>
</dbReference>
<dbReference type="InterPro" id="IPR009158">
    <property type="entry name" value="G3P_DH_GlpB_su"/>
</dbReference>
<dbReference type="NCBIfam" id="NF003720">
    <property type="entry name" value="PRK05329.1-3"/>
    <property type="match status" value="1"/>
</dbReference>